<dbReference type="Proteomes" id="UP000324222">
    <property type="component" value="Unassembled WGS sequence"/>
</dbReference>
<gene>
    <name evidence="2" type="ORF">E2C01_003793</name>
</gene>
<name>A0A5B7CPK8_PORTR</name>
<evidence type="ECO:0000313" key="2">
    <source>
        <dbReference type="EMBL" id="MPC11135.1"/>
    </source>
</evidence>
<feature type="region of interest" description="Disordered" evidence="1">
    <location>
        <begin position="96"/>
        <end position="127"/>
    </location>
</feature>
<sequence length="142" mass="15940">MDARGEAEAGGNSRAFHSSSPSFSIPSTFPPNILRRSRLPSNPPRHLLAPSRTIRFVPRENKKIEKEKNCNRDKGKAKEVASITLSEGKERQVTLAHSCRHRPHVRQSPPTPSGHCHRHESSQTFKDTRPCFSVPTLLLAHH</sequence>
<feature type="region of interest" description="Disordered" evidence="1">
    <location>
        <begin position="1"/>
        <end position="49"/>
    </location>
</feature>
<protein>
    <submittedName>
        <fullName evidence="2">Uncharacterized protein</fullName>
    </submittedName>
</protein>
<organism evidence="2 3">
    <name type="scientific">Portunus trituberculatus</name>
    <name type="common">Swimming crab</name>
    <name type="synonym">Neptunus trituberculatus</name>
    <dbReference type="NCBI Taxonomy" id="210409"/>
    <lineage>
        <taxon>Eukaryota</taxon>
        <taxon>Metazoa</taxon>
        <taxon>Ecdysozoa</taxon>
        <taxon>Arthropoda</taxon>
        <taxon>Crustacea</taxon>
        <taxon>Multicrustacea</taxon>
        <taxon>Malacostraca</taxon>
        <taxon>Eumalacostraca</taxon>
        <taxon>Eucarida</taxon>
        <taxon>Decapoda</taxon>
        <taxon>Pleocyemata</taxon>
        <taxon>Brachyura</taxon>
        <taxon>Eubrachyura</taxon>
        <taxon>Portunoidea</taxon>
        <taxon>Portunidae</taxon>
        <taxon>Portuninae</taxon>
        <taxon>Portunus</taxon>
    </lineage>
</organism>
<evidence type="ECO:0000256" key="1">
    <source>
        <dbReference type="SAM" id="MobiDB-lite"/>
    </source>
</evidence>
<reference evidence="2 3" key="1">
    <citation type="submission" date="2019-05" db="EMBL/GenBank/DDBJ databases">
        <title>Another draft genome of Portunus trituberculatus and its Hox gene families provides insights of decapod evolution.</title>
        <authorList>
            <person name="Jeong J.-H."/>
            <person name="Song I."/>
            <person name="Kim S."/>
            <person name="Choi T."/>
            <person name="Kim D."/>
            <person name="Ryu S."/>
            <person name="Kim W."/>
        </authorList>
    </citation>
    <scope>NUCLEOTIDE SEQUENCE [LARGE SCALE GENOMIC DNA]</scope>
    <source>
        <tissue evidence="2">Muscle</tissue>
    </source>
</reference>
<evidence type="ECO:0000313" key="3">
    <source>
        <dbReference type="Proteomes" id="UP000324222"/>
    </source>
</evidence>
<feature type="compositionally biased region" description="Low complexity" evidence="1">
    <location>
        <begin position="13"/>
        <end position="31"/>
    </location>
</feature>
<proteinExistence type="predicted"/>
<keyword evidence="3" id="KW-1185">Reference proteome</keyword>
<dbReference type="AlphaFoldDB" id="A0A5B7CPK8"/>
<comment type="caution">
    <text evidence="2">The sequence shown here is derived from an EMBL/GenBank/DDBJ whole genome shotgun (WGS) entry which is preliminary data.</text>
</comment>
<accession>A0A5B7CPK8</accession>
<dbReference type="EMBL" id="VSRR010000146">
    <property type="protein sequence ID" value="MPC11135.1"/>
    <property type="molecule type" value="Genomic_DNA"/>
</dbReference>